<dbReference type="Pfam" id="PF07875">
    <property type="entry name" value="Coat_F"/>
    <property type="match status" value="1"/>
</dbReference>
<evidence type="ECO:0008006" key="7">
    <source>
        <dbReference type="Google" id="ProtNLM"/>
    </source>
</evidence>
<protein>
    <recommendedName>
        <fullName evidence="7">Spore coat protein</fullName>
    </recommendedName>
</protein>
<comment type="similarity">
    <text evidence="3">Belongs to the CotF family.</text>
</comment>
<evidence type="ECO:0000256" key="1">
    <source>
        <dbReference type="ARBA" id="ARBA00022969"/>
    </source>
</evidence>
<dbReference type="PATRIC" id="fig|471514.4.peg.207"/>
<dbReference type="Proteomes" id="UP000050482">
    <property type="component" value="Unassembled WGS sequence"/>
</dbReference>
<sequence>MALKAHEVAELNELLMSCTNTINSMGIFLNQVQCQELKGILQKQLAAHIQDYNMKVDWIEKGSSTQKLAVPSMPTPSSGGTHKLPQAVTPNPGMTSFDDRAIATSYLLTLKRAGREYAWATFETDNPQLRALFEDAFTVASHHAFEVGEYMAKKGYYPSEEATTTYVNKVAQTYEPIRELAGVH</sequence>
<dbReference type="PANTHER" id="PTHR39183:SF1">
    <property type="entry name" value="SPORE COAT PROTEIN F-LIKE PROTEIN YHCQ"/>
    <property type="match status" value="1"/>
</dbReference>
<proteinExistence type="inferred from homology"/>
<name>A0A0P9F2I3_9BACL</name>
<dbReference type="GO" id="GO:0030435">
    <property type="term" value="P:sporulation resulting in formation of a cellular spore"/>
    <property type="evidence" value="ECO:0007669"/>
    <property type="project" value="UniProtKB-KW"/>
</dbReference>
<dbReference type="EMBL" id="LJCO01000008">
    <property type="protein sequence ID" value="KPV45567.1"/>
    <property type="molecule type" value="Genomic_DNA"/>
</dbReference>
<dbReference type="InterPro" id="IPR012347">
    <property type="entry name" value="Ferritin-like"/>
</dbReference>
<keyword evidence="1" id="KW-0749">Sporulation</keyword>
<feature type="region of interest" description="Disordered" evidence="4">
    <location>
        <begin position="68"/>
        <end position="87"/>
    </location>
</feature>
<dbReference type="AlphaFoldDB" id="A0A0P9F2I3"/>
<reference evidence="5 6" key="1">
    <citation type="submission" date="2015-09" db="EMBL/GenBank/DDBJ databases">
        <title>Draft genome sequence of Alicyclobacillus ferrooxydans DSM 22381.</title>
        <authorList>
            <person name="Hemp J."/>
        </authorList>
    </citation>
    <scope>NUCLEOTIDE SEQUENCE [LARGE SCALE GENOMIC DNA]</scope>
    <source>
        <strain evidence="5 6">TC-34</strain>
    </source>
</reference>
<evidence type="ECO:0000313" key="5">
    <source>
        <dbReference type="EMBL" id="KPV45567.1"/>
    </source>
</evidence>
<keyword evidence="6" id="KW-1185">Reference proteome</keyword>
<evidence type="ECO:0000256" key="4">
    <source>
        <dbReference type="SAM" id="MobiDB-lite"/>
    </source>
</evidence>
<dbReference type="PANTHER" id="PTHR39183">
    <property type="entry name" value="SPORE COAT PROTEIN F-LIKE PROTEIN YHCQ"/>
    <property type="match status" value="1"/>
</dbReference>
<evidence type="ECO:0000256" key="2">
    <source>
        <dbReference type="ARBA" id="ARBA00024325"/>
    </source>
</evidence>
<evidence type="ECO:0000256" key="3">
    <source>
        <dbReference type="ARBA" id="ARBA00024344"/>
    </source>
</evidence>
<evidence type="ECO:0000313" key="6">
    <source>
        <dbReference type="Proteomes" id="UP000050482"/>
    </source>
</evidence>
<comment type="subcellular location">
    <subcellularLocation>
        <location evidence="2">Spore coat</location>
    </subcellularLocation>
</comment>
<dbReference type="InterPro" id="IPR012851">
    <property type="entry name" value="Spore_coat_CotF-like"/>
</dbReference>
<gene>
    <name evidence="5" type="ORF">AN477_01140</name>
</gene>
<dbReference type="OrthoDB" id="2374504at2"/>
<organism evidence="5 6">
    <name type="scientific">Alicyclobacillus ferrooxydans</name>
    <dbReference type="NCBI Taxonomy" id="471514"/>
    <lineage>
        <taxon>Bacteria</taxon>
        <taxon>Bacillati</taxon>
        <taxon>Bacillota</taxon>
        <taxon>Bacilli</taxon>
        <taxon>Bacillales</taxon>
        <taxon>Alicyclobacillaceae</taxon>
        <taxon>Alicyclobacillus</taxon>
    </lineage>
</organism>
<dbReference type="RefSeq" id="WP_054967342.1">
    <property type="nucleotide sequence ID" value="NZ_LJCO01000008.1"/>
</dbReference>
<dbReference type="Gene3D" id="1.20.1260.10">
    <property type="match status" value="1"/>
</dbReference>
<comment type="caution">
    <text evidence="5">The sequence shown here is derived from an EMBL/GenBank/DDBJ whole genome shotgun (WGS) entry which is preliminary data.</text>
</comment>
<accession>A0A0P9F2I3</accession>
<dbReference type="STRING" id="471514.AN477_01140"/>